<dbReference type="Gene3D" id="1.10.287.950">
    <property type="entry name" value="Methyl-accepting chemotaxis protein"/>
    <property type="match status" value="1"/>
</dbReference>
<dbReference type="GO" id="GO:0007165">
    <property type="term" value="P:signal transduction"/>
    <property type="evidence" value="ECO:0007669"/>
    <property type="project" value="UniProtKB-KW"/>
</dbReference>
<dbReference type="InterPro" id="IPR004089">
    <property type="entry name" value="MCPsignal_dom"/>
</dbReference>
<comment type="caution">
    <text evidence="7">The sequence shown here is derived from an EMBL/GenBank/DDBJ whole genome shotgun (WGS) entry which is preliminary data.</text>
</comment>
<reference evidence="7 8" key="1">
    <citation type="submission" date="2018-03" db="EMBL/GenBank/DDBJ databases">
        <title>Whole genome analyses suggest that Burkholderia sensu lato contains two further novel genera in the rhizoxinica-symbiotica group Mycetohabitans gen. nov., and Trinickia gen. nov.: implications for the evolution of diazotrophy and nodulation in the Burkholderiaceae.</title>
        <authorList>
            <person name="Estrada De Los Santos P."/>
            <person name="Palmer M."/>
            <person name="Chavez-Ramirez B."/>
            <person name="Steenkamp E.T."/>
            <person name="Hirsch A.M."/>
            <person name="Manyaka P."/>
            <person name="Maluk M."/>
            <person name="Lafos M."/>
            <person name="Crook M."/>
            <person name="Gross E."/>
            <person name="Simon M.F."/>
            <person name="Bueno Dos Reis Junior F."/>
            <person name="Poole P.S."/>
            <person name="Venter S.N."/>
            <person name="James E.K."/>
        </authorList>
    </citation>
    <scope>NUCLEOTIDE SEQUENCE [LARGE SCALE GENOMIC DNA]</scope>
    <source>
        <strain evidence="7 8">JPY-366</strain>
    </source>
</reference>
<accession>A0A2T3XTN1</accession>
<keyword evidence="1 2" id="KW-0807">Transducer</keyword>
<organism evidence="7 8">
    <name type="scientific">Trinickia symbiotica</name>
    <dbReference type="NCBI Taxonomy" id="863227"/>
    <lineage>
        <taxon>Bacteria</taxon>
        <taxon>Pseudomonadati</taxon>
        <taxon>Pseudomonadota</taxon>
        <taxon>Betaproteobacteria</taxon>
        <taxon>Burkholderiales</taxon>
        <taxon>Burkholderiaceae</taxon>
        <taxon>Trinickia</taxon>
    </lineage>
</organism>
<dbReference type="PROSITE" id="PS50111">
    <property type="entry name" value="CHEMOTAXIS_TRANSDUC_2"/>
    <property type="match status" value="1"/>
</dbReference>
<sequence length="451" mass="49980">MAQACFGTPAPCFASRFLGEKLMKWFGQRNGTAPTKEESHEDALIASVSTLREQADELERENAALIVRLDAVERAMRCGWWEVHLHDDAFPVGRASSSWSERFCELLGYGGGELGPAFDAWLACVHPDDQPALSNALWHAARGGGDGAATVAHRAKHRRGNYRSYEMRIAGRNEWPGDAQTPHGVTIVGTLTDIEEAAQDQRELEKVRARFELSRELLADGIWDVEIIAGDPLNPKNVLWWSDQVRRLLGFSTVEEFPDVAESWTSRLHPDDAEQAGKAFIEHLSDRSGHTGYDVEYRLRCKNDEYRWVRSRGQTLRDERGLPLRTVGVMTDIHASKIAQQLAAAEEALKASMLESIKEIGEIVSTIRDIARQTNLVALNAAVEAARAGASGRGFSVIAGEVRQLSTRTREATEAAMKIQSELDRRQRARSNSTQSTHAAARNSKSALLSQ</sequence>
<feature type="coiled-coil region" evidence="3">
    <location>
        <begin position="41"/>
        <end position="75"/>
    </location>
</feature>
<dbReference type="PANTHER" id="PTHR32089:SF112">
    <property type="entry name" value="LYSOZYME-LIKE PROTEIN-RELATED"/>
    <property type="match status" value="1"/>
</dbReference>
<name>A0A2T3XTN1_9BURK</name>
<dbReference type="Gene3D" id="3.30.450.20">
    <property type="entry name" value="PAS domain"/>
    <property type="match status" value="2"/>
</dbReference>
<evidence type="ECO:0000313" key="7">
    <source>
        <dbReference type="EMBL" id="PTB19886.1"/>
    </source>
</evidence>
<dbReference type="SUPFAM" id="SSF58104">
    <property type="entry name" value="Methyl-accepting chemotaxis protein (MCP) signaling domain"/>
    <property type="match status" value="1"/>
</dbReference>
<evidence type="ECO:0000256" key="2">
    <source>
        <dbReference type="PROSITE-ProRule" id="PRU00284"/>
    </source>
</evidence>
<evidence type="ECO:0000256" key="1">
    <source>
        <dbReference type="ARBA" id="ARBA00023224"/>
    </source>
</evidence>
<dbReference type="InterPro" id="IPR000014">
    <property type="entry name" value="PAS"/>
</dbReference>
<dbReference type="Pfam" id="PF08447">
    <property type="entry name" value="PAS_3"/>
    <property type="match status" value="2"/>
</dbReference>
<dbReference type="Proteomes" id="UP000240638">
    <property type="component" value="Unassembled WGS sequence"/>
</dbReference>
<dbReference type="GO" id="GO:0016020">
    <property type="term" value="C:membrane"/>
    <property type="evidence" value="ECO:0007669"/>
    <property type="project" value="InterPro"/>
</dbReference>
<dbReference type="Pfam" id="PF00015">
    <property type="entry name" value="MCPsignal"/>
    <property type="match status" value="1"/>
</dbReference>
<dbReference type="EMBL" id="PYUC01000007">
    <property type="protein sequence ID" value="PTB19886.1"/>
    <property type="molecule type" value="Genomic_DNA"/>
</dbReference>
<keyword evidence="3" id="KW-0175">Coiled coil</keyword>
<feature type="region of interest" description="Disordered" evidence="4">
    <location>
        <begin position="420"/>
        <end position="451"/>
    </location>
</feature>
<dbReference type="PROSITE" id="PS50113">
    <property type="entry name" value="PAC"/>
    <property type="match status" value="1"/>
</dbReference>
<dbReference type="InterPro" id="IPR035965">
    <property type="entry name" value="PAS-like_dom_sf"/>
</dbReference>
<evidence type="ECO:0000313" key="8">
    <source>
        <dbReference type="Proteomes" id="UP000240638"/>
    </source>
</evidence>
<evidence type="ECO:0000259" key="6">
    <source>
        <dbReference type="PROSITE" id="PS50113"/>
    </source>
</evidence>
<dbReference type="InterPro" id="IPR001610">
    <property type="entry name" value="PAC"/>
</dbReference>
<evidence type="ECO:0000259" key="5">
    <source>
        <dbReference type="PROSITE" id="PS50111"/>
    </source>
</evidence>
<feature type="domain" description="Methyl-accepting transducer" evidence="5">
    <location>
        <begin position="355"/>
        <end position="451"/>
    </location>
</feature>
<dbReference type="SMART" id="SM00086">
    <property type="entry name" value="PAC"/>
    <property type="match status" value="1"/>
</dbReference>
<feature type="compositionally biased region" description="Polar residues" evidence="4">
    <location>
        <begin position="430"/>
        <end position="451"/>
    </location>
</feature>
<dbReference type="SUPFAM" id="SSF55785">
    <property type="entry name" value="PYP-like sensor domain (PAS domain)"/>
    <property type="match status" value="2"/>
</dbReference>
<evidence type="ECO:0000256" key="4">
    <source>
        <dbReference type="SAM" id="MobiDB-lite"/>
    </source>
</evidence>
<dbReference type="PANTHER" id="PTHR32089">
    <property type="entry name" value="METHYL-ACCEPTING CHEMOTAXIS PROTEIN MCPB"/>
    <property type="match status" value="1"/>
</dbReference>
<gene>
    <name evidence="7" type="ORF">C9I57_16010</name>
</gene>
<dbReference type="AlphaFoldDB" id="A0A2T3XTN1"/>
<evidence type="ECO:0000256" key="3">
    <source>
        <dbReference type="SAM" id="Coils"/>
    </source>
</evidence>
<protein>
    <submittedName>
        <fullName evidence="7">Chemotaxis protein</fullName>
    </submittedName>
</protein>
<proteinExistence type="predicted"/>
<dbReference type="InterPro" id="IPR000700">
    <property type="entry name" value="PAS-assoc_C"/>
</dbReference>
<feature type="domain" description="PAC" evidence="6">
    <location>
        <begin position="293"/>
        <end position="345"/>
    </location>
</feature>
<dbReference type="InterPro" id="IPR013655">
    <property type="entry name" value="PAS_fold_3"/>
</dbReference>
<dbReference type="CDD" id="cd00130">
    <property type="entry name" value="PAS"/>
    <property type="match status" value="1"/>
</dbReference>